<evidence type="ECO:0000259" key="3">
    <source>
        <dbReference type="Pfam" id="PF14392"/>
    </source>
</evidence>
<dbReference type="Pfam" id="PF14392">
    <property type="entry name" value="zf-CCHC_4"/>
    <property type="match status" value="1"/>
</dbReference>
<comment type="caution">
    <text evidence="4">The sequence shown here is derived from an EMBL/GenBank/DDBJ whole genome shotgun (WGS) entry which is preliminary data.</text>
</comment>
<dbReference type="Pfam" id="PF14111">
    <property type="entry name" value="DUF4283"/>
    <property type="match status" value="1"/>
</dbReference>
<dbReference type="EMBL" id="JABTTQ020000644">
    <property type="protein sequence ID" value="KAK6138784.1"/>
    <property type="molecule type" value="Genomic_DNA"/>
</dbReference>
<evidence type="ECO:0000259" key="2">
    <source>
        <dbReference type="Pfam" id="PF14111"/>
    </source>
</evidence>
<name>A0ABR0VXN6_REHGL</name>
<dbReference type="InterPro" id="IPR025836">
    <property type="entry name" value="Zn_knuckle_CX2CX4HX4C"/>
</dbReference>
<feature type="domain" description="DUF4283" evidence="2">
    <location>
        <begin position="69"/>
        <end position="147"/>
    </location>
</feature>
<organism evidence="4 5">
    <name type="scientific">Rehmannia glutinosa</name>
    <name type="common">Chinese foxglove</name>
    <dbReference type="NCBI Taxonomy" id="99300"/>
    <lineage>
        <taxon>Eukaryota</taxon>
        <taxon>Viridiplantae</taxon>
        <taxon>Streptophyta</taxon>
        <taxon>Embryophyta</taxon>
        <taxon>Tracheophyta</taxon>
        <taxon>Spermatophyta</taxon>
        <taxon>Magnoliopsida</taxon>
        <taxon>eudicotyledons</taxon>
        <taxon>Gunneridae</taxon>
        <taxon>Pentapetalae</taxon>
        <taxon>asterids</taxon>
        <taxon>lamiids</taxon>
        <taxon>Lamiales</taxon>
        <taxon>Orobanchaceae</taxon>
        <taxon>Rehmannieae</taxon>
        <taxon>Rehmannia</taxon>
    </lineage>
</organism>
<dbReference type="PANTHER" id="PTHR31286:SF178">
    <property type="entry name" value="DUF4283 DOMAIN-CONTAINING PROTEIN"/>
    <property type="match status" value="1"/>
</dbReference>
<gene>
    <name evidence="4" type="ORF">DH2020_027470</name>
</gene>
<feature type="region of interest" description="Disordered" evidence="1">
    <location>
        <begin position="290"/>
        <end position="309"/>
    </location>
</feature>
<dbReference type="InterPro" id="IPR025558">
    <property type="entry name" value="DUF4283"/>
</dbReference>
<proteinExistence type="predicted"/>
<evidence type="ECO:0000313" key="4">
    <source>
        <dbReference type="EMBL" id="KAK6138784.1"/>
    </source>
</evidence>
<evidence type="ECO:0000313" key="5">
    <source>
        <dbReference type="Proteomes" id="UP001318860"/>
    </source>
</evidence>
<evidence type="ECO:0008006" key="6">
    <source>
        <dbReference type="Google" id="ProtNLM"/>
    </source>
</evidence>
<feature type="domain" description="Zinc knuckle CX2CX4HX4C" evidence="3">
    <location>
        <begin position="212"/>
        <end position="256"/>
    </location>
</feature>
<keyword evidence="5" id="KW-1185">Reference proteome</keyword>
<protein>
    <recommendedName>
        <fullName evidence="6">CCHC-type domain-containing protein</fullName>
    </recommendedName>
</protein>
<accession>A0ABR0VXN6</accession>
<sequence length="410" mass="47220">MVCVFGGRKTADNKLWIDLKHLRSDLRVVVSWASMERDITDRLKGFSLSTAENAEIQLDVADITNRKIECQKSLIGKIFGSKKTNFTGFKNTMSNIWQTKEAFSICEIGYNLFQVVFSNHEDKTKVLKGKTWSFDSQYLVLREWTEELLANPEAFKKVEIWIQLWNIPFHWLSIDTGRKIGRKFGKIVDITIPDTGSTKGKHIKILVEINLVEPLMRGTKITLEEESYWVDFKYENLQTFCLYCGVIGHSERECLKRKEDLENNCFKDGQYGEWLRAVDVGQFRVGYNHPRSQNSFKHQEQNKDRGSSSVDIFPQGALIESVIPKGKSQKTDLEQREEEICRGNKENAKPGDLLDKFACDNKELDSMNKDMLIDDIQGNLMGNQVNSGRIPFSELLNVSKQKLDIALRIR</sequence>
<feature type="compositionally biased region" description="Basic and acidic residues" evidence="1">
    <location>
        <begin position="297"/>
        <end position="306"/>
    </location>
</feature>
<evidence type="ECO:0000256" key="1">
    <source>
        <dbReference type="SAM" id="MobiDB-lite"/>
    </source>
</evidence>
<reference evidence="4 5" key="1">
    <citation type="journal article" date="2021" name="Comput. Struct. Biotechnol. J.">
        <title>De novo genome assembly of the potent medicinal plant Rehmannia glutinosa using nanopore technology.</title>
        <authorList>
            <person name="Ma L."/>
            <person name="Dong C."/>
            <person name="Song C."/>
            <person name="Wang X."/>
            <person name="Zheng X."/>
            <person name="Niu Y."/>
            <person name="Chen S."/>
            <person name="Feng W."/>
        </authorList>
    </citation>
    <scope>NUCLEOTIDE SEQUENCE [LARGE SCALE GENOMIC DNA]</scope>
    <source>
        <strain evidence="4">DH-2019</strain>
    </source>
</reference>
<dbReference type="PANTHER" id="PTHR31286">
    <property type="entry name" value="GLYCINE-RICH CELL WALL STRUCTURAL PROTEIN 1.8-LIKE"/>
    <property type="match status" value="1"/>
</dbReference>
<dbReference type="InterPro" id="IPR040256">
    <property type="entry name" value="At4g02000-like"/>
</dbReference>
<dbReference type="Proteomes" id="UP001318860">
    <property type="component" value="Unassembled WGS sequence"/>
</dbReference>